<sequence>MQVRLLGPVDVAAAGVATEVPGLRRKAVLAVLGLHAGQIVSSDRLIDVVWGDRAPATALNTLQRHISYLRDALGCKTSIVARPPGYLLNLPGEATDAEAAQRLIRLGTTSSDPARALDHLRGALALWRGRPLADVTELRWLGEQADRLDHLEYEATRALIDVRLTLGEHARLIPELEQLISARPFDEDLHRQLMLALYRAGRQAESLARYQQLKRDLADELGIDPGLALRELEAAILRQDSSLQAHAPAVTVTAGSAVAAGPAQLPLAIPAFAARHGEIARLDAMVTGQNPASVLIATVSGTAGVGKTTLAVHWAHRVRHSFPDGQLYVDLRGFDRDGALVDPAVALRGFLDAFGVAVQRIPADLDAQAALYRSVLSGKRVLVVLDNARDVAQVRPLLPGSPGCTVLVTSRNQLTALVTAEGAVPITLGLLTDDEARDLLARRLGEDRVTAEAGAVQEVITQCARLPLALAIAAASCVTRPEVPVAGVAAQLRDSAGTLEALNSADTDTDIRSVFSWSYHALSADSARLFRLLGLHPGPDVSESAAASLAGLSVAGVRPLLAELIQANLLLQPNLRRYRFHDLLWTYAADCAQQDEPEQQVQAMRRLLDHYLHTGLSAAMLINPHRDPIAVPELSPGTTVGRLTGKEEATDWFTAERAVLFAVIKRAAADGFDRHVWQLAWAQQDHLDRGGHWEEHAANLGAAIEAAGRQGDQAAQAHAHQSRSTAFARMGRYEQAHTHLNDALKLYADLDDRGGQATVQYQLGWLANRQRDHEQAIRHARQALRLYRATGKPMMAARALNSLGWAYALHGDYRRARPRCEQALARMRELGDLTFQAGTSDSLGYIHHHLGDYELAAAHYRRALDLFRDLNDRYYEADTLSHLGDTHRAAGDLRAARIAWQQAYEILDGLAHADALVVRAKLDGA</sequence>
<feature type="domain" description="OmpR/PhoB-type" evidence="7">
    <location>
        <begin position="1"/>
        <end position="90"/>
    </location>
</feature>
<evidence type="ECO:0000256" key="4">
    <source>
        <dbReference type="ARBA" id="ARBA00023163"/>
    </source>
</evidence>
<comment type="caution">
    <text evidence="8">The sequence shown here is derived from an EMBL/GenBank/DDBJ whole genome shotgun (WGS) entry which is preliminary data.</text>
</comment>
<dbReference type="PROSITE" id="PS51755">
    <property type="entry name" value="OMPR_PHOB"/>
    <property type="match status" value="1"/>
</dbReference>
<feature type="DNA-binding region" description="OmpR/PhoB-type" evidence="6">
    <location>
        <begin position="1"/>
        <end position="90"/>
    </location>
</feature>
<keyword evidence="9" id="KW-1185">Reference proteome</keyword>
<dbReference type="InterPro" id="IPR016032">
    <property type="entry name" value="Sig_transdc_resp-reg_C-effctor"/>
</dbReference>
<dbReference type="InterPro" id="IPR019734">
    <property type="entry name" value="TPR_rpt"/>
</dbReference>
<dbReference type="Gene3D" id="3.40.50.300">
    <property type="entry name" value="P-loop containing nucleotide triphosphate hydrolases"/>
    <property type="match status" value="1"/>
</dbReference>
<evidence type="ECO:0000313" key="8">
    <source>
        <dbReference type="EMBL" id="GIF90167.1"/>
    </source>
</evidence>
<dbReference type="GO" id="GO:0006355">
    <property type="term" value="P:regulation of DNA-templated transcription"/>
    <property type="evidence" value="ECO:0007669"/>
    <property type="project" value="InterPro"/>
</dbReference>
<evidence type="ECO:0000256" key="6">
    <source>
        <dbReference type="PROSITE-ProRule" id="PRU01091"/>
    </source>
</evidence>
<dbReference type="AlphaFoldDB" id="A0A8J3JSB1"/>
<dbReference type="InterPro" id="IPR036388">
    <property type="entry name" value="WH-like_DNA-bd_sf"/>
</dbReference>
<gene>
    <name evidence="8" type="ORF">Cch02nite_36110</name>
</gene>
<feature type="repeat" description="TPR" evidence="5">
    <location>
        <begin position="837"/>
        <end position="870"/>
    </location>
</feature>
<dbReference type="PROSITE" id="PS50005">
    <property type="entry name" value="TPR"/>
    <property type="match status" value="1"/>
</dbReference>
<dbReference type="GO" id="GO:0000160">
    <property type="term" value="P:phosphorelay signal transduction system"/>
    <property type="evidence" value="ECO:0007669"/>
    <property type="project" value="InterPro"/>
</dbReference>
<keyword evidence="3 6" id="KW-0238">DNA-binding</keyword>
<dbReference type="InterPro" id="IPR001867">
    <property type="entry name" value="OmpR/PhoB-type_DNA-bd"/>
</dbReference>
<dbReference type="EMBL" id="BONG01000021">
    <property type="protein sequence ID" value="GIF90167.1"/>
    <property type="molecule type" value="Genomic_DNA"/>
</dbReference>
<dbReference type="InterPro" id="IPR051677">
    <property type="entry name" value="AfsR-DnrI-RedD_regulator"/>
</dbReference>
<reference evidence="8 9" key="1">
    <citation type="submission" date="2021-01" db="EMBL/GenBank/DDBJ databases">
        <title>Whole genome shotgun sequence of Catellatospora chokoriensis NBRC 107358.</title>
        <authorList>
            <person name="Komaki H."/>
            <person name="Tamura T."/>
        </authorList>
    </citation>
    <scope>NUCLEOTIDE SEQUENCE [LARGE SCALE GENOMIC DNA]</scope>
    <source>
        <strain evidence="8 9">NBRC 107358</strain>
    </source>
</reference>
<dbReference type="RefSeq" id="WP_191839667.1">
    <property type="nucleotide sequence ID" value="NZ_BAAALB010000009.1"/>
</dbReference>
<dbReference type="InterPro" id="IPR027417">
    <property type="entry name" value="P-loop_NTPase"/>
</dbReference>
<dbReference type="Gene3D" id="1.25.40.10">
    <property type="entry name" value="Tetratricopeptide repeat domain"/>
    <property type="match status" value="2"/>
</dbReference>
<dbReference type="InterPro" id="IPR002182">
    <property type="entry name" value="NB-ARC"/>
</dbReference>
<proteinExistence type="inferred from homology"/>
<dbReference type="Pfam" id="PF00931">
    <property type="entry name" value="NB-ARC"/>
    <property type="match status" value="1"/>
</dbReference>
<dbReference type="Proteomes" id="UP000619293">
    <property type="component" value="Unassembled WGS sequence"/>
</dbReference>
<dbReference type="InterPro" id="IPR011990">
    <property type="entry name" value="TPR-like_helical_dom_sf"/>
</dbReference>
<dbReference type="PRINTS" id="PR00364">
    <property type="entry name" value="DISEASERSIST"/>
</dbReference>
<evidence type="ECO:0000259" key="7">
    <source>
        <dbReference type="PROSITE" id="PS51755"/>
    </source>
</evidence>
<dbReference type="Pfam" id="PF00486">
    <property type="entry name" value="Trans_reg_C"/>
    <property type="match status" value="1"/>
</dbReference>
<name>A0A8J3JSB1_9ACTN</name>
<dbReference type="Pfam" id="PF13424">
    <property type="entry name" value="TPR_12"/>
    <property type="match status" value="2"/>
</dbReference>
<evidence type="ECO:0000313" key="9">
    <source>
        <dbReference type="Proteomes" id="UP000619293"/>
    </source>
</evidence>
<accession>A0A8J3JSB1</accession>
<dbReference type="CDD" id="cd15831">
    <property type="entry name" value="BTAD"/>
    <property type="match status" value="1"/>
</dbReference>
<evidence type="ECO:0000256" key="5">
    <source>
        <dbReference type="PROSITE-ProRule" id="PRU00339"/>
    </source>
</evidence>
<keyword evidence="5" id="KW-0802">TPR repeat</keyword>
<dbReference type="SUPFAM" id="SSF46894">
    <property type="entry name" value="C-terminal effector domain of the bipartite response regulators"/>
    <property type="match status" value="1"/>
</dbReference>
<dbReference type="PANTHER" id="PTHR35807:SF1">
    <property type="entry name" value="TRANSCRIPTIONAL REGULATOR REDD"/>
    <property type="match status" value="1"/>
</dbReference>
<dbReference type="GO" id="GO:0003677">
    <property type="term" value="F:DNA binding"/>
    <property type="evidence" value="ECO:0007669"/>
    <property type="project" value="UniProtKB-UniRule"/>
</dbReference>
<dbReference type="SUPFAM" id="SSF52540">
    <property type="entry name" value="P-loop containing nucleoside triphosphate hydrolases"/>
    <property type="match status" value="1"/>
</dbReference>
<dbReference type="GO" id="GO:0043531">
    <property type="term" value="F:ADP binding"/>
    <property type="evidence" value="ECO:0007669"/>
    <property type="project" value="InterPro"/>
</dbReference>
<dbReference type="SUPFAM" id="SSF48452">
    <property type="entry name" value="TPR-like"/>
    <property type="match status" value="2"/>
</dbReference>
<keyword evidence="2" id="KW-0805">Transcription regulation</keyword>
<evidence type="ECO:0000256" key="2">
    <source>
        <dbReference type="ARBA" id="ARBA00023015"/>
    </source>
</evidence>
<dbReference type="Pfam" id="PF03704">
    <property type="entry name" value="BTAD"/>
    <property type="match status" value="1"/>
</dbReference>
<dbReference type="SMART" id="SM01043">
    <property type="entry name" value="BTAD"/>
    <property type="match status" value="1"/>
</dbReference>
<dbReference type="SMART" id="SM00028">
    <property type="entry name" value="TPR"/>
    <property type="match status" value="5"/>
</dbReference>
<dbReference type="Pfam" id="PF13374">
    <property type="entry name" value="TPR_10"/>
    <property type="match status" value="1"/>
</dbReference>
<keyword evidence="4" id="KW-0804">Transcription</keyword>
<dbReference type="SMART" id="SM00862">
    <property type="entry name" value="Trans_reg_C"/>
    <property type="match status" value="1"/>
</dbReference>
<organism evidence="8 9">
    <name type="scientific">Catellatospora chokoriensis</name>
    <dbReference type="NCBI Taxonomy" id="310353"/>
    <lineage>
        <taxon>Bacteria</taxon>
        <taxon>Bacillati</taxon>
        <taxon>Actinomycetota</taxon>
        <taxon>Actinomycetes</taxon>
        <taxon>Micromonosporales</taxon>
        <taxon>Micromonosporaceae</taxon>
        <taxon>Catellatospora</taxon>
    </lineage>
</organism>
<protein>
    <submittedName>
        <fullName evidence="8">SARP family transcriptional regulator</fullName>
    </submittedName>
</protein>
<evidence type="ECO:0000256" key="3">
    <source>
        <dbReference type="ARBA" id="ARBA00023125"/>
    </source>
</evidence>
<comment type="similarity">
    <text evidence="1">Belongs to the AfsR/DnrI/RedD regulatory family.</text>
</comment>
<evidence type="ECO:0000256" key="1">
    <source>
        <dbReference type="ARBA" id="ARBA00005820"/>
    </source>
</evidence>
<dbReference type="Gene3D" id="1.10.10.10">
    <property type="entry name" value="Winged helix-like DNA-binding domain superfamily/Winged helix DNA-binding domain"/>
    <property type="match status" value="1"/>
</dbReference>
<dbReference type="InterPro" id="IPR005158">
    <property type="entry name" value="BTAD"/>
</dbReference>
<dbReference type="PANTHER" id="PTHR35807">
    <property type="entry name" value="TRANSCRIPTIONAL REGULATOR REDD-RELATED"/>
    <property type="match status" value="1"/>
</dbReference>